<name>A0A1C4VDH1_9ACTN</name>
<gene>
    <name evidence="2" type="ORF">GA0070607_1966</name>
</gene>
<dbReference type="EMBL" id="LT607412">
    <property type="protein sequence ID" value="SCE82048.1"/>
    <property type="molecule type" value="Genomic_DNA"/>
</dbReference>
<sequence>MTAPRDRHVQPSTVNGHTGPTRKAERAMSVTQRNAATASASTPAAPRLVLATDPGSTVLDGGWWPRSWDPTAELPGLLHALAERHGRIRHLMLNIHAWDARLRRLTVGPDVVHLGWFDTLDPAVLVATTGRDIQVDLLVVPPATPRAAAEWAMTTAADPANLRHAPDILAAALARAGAAATTNADRHEVWDNEGGSDGVAMRGREHQDRR</sequence>
<dbReference type="AlphaFoldDB" id="A0A1C4VDH1"/>
<protein>
    <submittedName>
        <fullName evidence="2">Uncharacterized protein</fullName>
    </submittedName>
</protein>
<feature type="region of interest" description="Disordered" evidence="1">
    <location>
        <begin position="1"/>
        <end position="47"/>
    </location>
</feature>
<organism evidence="2 3">
    <name type="scientific">Micromonospora coriariae</name>
    <dbReference type="NCBI Taxonomy" id="285665"/>
    <lineage>
        <taxon>Bacteria</taxon>
        <taxon>Bacillati</taxon>
        <taxon>Actinomycetota</taxon>
        <taxon>Actinomycetes</taxon>
        <taxon>Micromonosporales</taxon>
        <taxon>Micromonosporaceae</taxon>
        <taxon>Micromonospora</taxon>
    </lineage>
</organism>
<accession>A0A1C4VDH1</accession>
<dbReference type="Proteomes" id="UP000198243">
    <property type="component" value="Chromosome I"/>
</dbReference>
<dbReference type="InterPro" id="IPR046036">
    <property type="entry name" value="DUF5994"/>
</dbReference>
<keyword evidence="3" id="KW-1185">Reference proteome</keyword>
<evidence type="ECO:0000256" key="1">
    <source>
        <dbReference type="SAM" id="MobiDB-lite"/>
    </source>
</evidence>
<feature type="compositionally biased region" description="Low complexity" evidence="1">
    <location>
        <begin position="35"/>
        <end position="46"/>
    </location>
</feature>
<evidence type="ECO:0000313" key="2">
    <source>
        <dbReference type="EMBL" id="SCE82048.1"/>
    </source>
</evidence>
<evidence type="ECO:0000313" key="3">
    <source>
        <dbReference type="Proteomes" id="UP000198243"/>
    </source>
</evidence>
<feature type="region of interest" description="Disordered" evidence="1">
    <location>
        <begin position="182"/>
        <end position="210"/>
    </location>
</feature>
<proteinExistence type="predicted"/>
<dbReference type="Pfam" id="PF19457">
    <property type="entry name" value="DUF5994"/>
    <property type="match status" value="1"/>
</dbReference>
<reference evidence="3" key="1">
    <citation type="submission" date="2016-06" db="EMBL/GenBank/DDBJ databases">
        <authorList>
            <person name="Varghese N."/>
            <person name="Submissions Spin"/>
        </authorList>
    </citation>
    <scope>NUCLEOTIDE SEQUENCE [LARGE SCALE GENOMIC DNA]</scope>
    <source>
        <strain evidence="3">DSM 44875</strain>
    </source>
</reference>